<keyword evidence="4" id="KW-0645">Protease</keyword>
<keyword evidence="13 17" id="KW-1015">Disulfide bond</keyword>
<evidence type="ECO:0000256" key="6">
    <source>
        <dbReference type="ARBA" id="ARBA00022723"/>
    </source>
</evidence>
<feature type="binding site" evidence="16 18">
    <location>
        <position position="399"/>
    </location>
    <ligand>
        <name>Zn(2+)</name>
        <dbReference type="ChEBI" id="CHEBI:29105"/>
        <note>catalytic</note>
    </ligand>
</feature>
<evidence type="ECO:0000256" key="17">
    <source>
        <dbReference type="PIRSR" id="PIRSR613273-3"/>
    </source>
</evidence>
<feature type="binding site" evidence="16">
    <location>
        <position position="337"/>
    </location>
    <ligand>
        <name>Ca(2+)</name>
        <dbReference type="ChEBI" id="CHEBI:29108"/>
        <label>1</label>
    </ligand>
</feature>
<dbReference type="Pfam" id="PF01421">
    <property type="entry name" value="Reprolysin"/>
    <property type="match status" value="1"/>
</dbReference>
<keyword evidence="8" id="KW-0677">Repeat</keyword>
<feature type="disulfide bond" evidence="17">
    <location>
        <begin position="308"/>
        <end position="373"/>
    </location>
</feature>
<dbReference type="FunFam" id="3.40.390.10:FF:000001">
    <property type="entry name" value="A disintegrin and metalloproteinase with thrombospondin motifs 1"/>
    <property type="match status" value="1"/>
</dbReference>
<evidence type="ECO:0000256" key="9">
    <source>
        <dbReference type="ARBA" id="ARBA00022801"/>
    </source>
</evidence>
<dbReference type="InterPro" id="IPR045371">
    <property type="entry name" value="ADAMTS_CR_3"/>
</dbReference>
<dbReference type="InterPro" id="IPR000884">
    <property type="entry name" value="TSP1_rpt"/>
</dbReference>
<dbReference type="PROSITE" id="PS50092">
    <property type="entry name" value="TSP1"/>
    <property type="match status" value="4"/>
</dbReference>
<evidence type="ECO:0000259" key="21">
    <source>
        <dbReference type="PROSITE" id="PS50215"/>
    </source>
</evidence>
<feature type="disulfide bond" evidence="17">
    <location>
        <begin position="495"/>
        <end position="527"/>
    </location>
</feature>
<keyword evidence="9" id="KW-0378">Hydrolase</keyword>
<keyword evidence="6 16" id="KW-0479">Metal-binding</keyword>
<dbReference type="InterPro" id="IPR041645">
    <property type="entry name" value="ADAMTS_CR_2"/>
</dbReference>
<dbReference type="InterPro" id="IPR024079">
    <property type="entry name" value="MetalloPept_cat_dom_sf"/>
</dbReference>
<comment type="subcellular location">
    <subcellularLocation>
        <location evidence="1">Secreted</location>
        <location evidence="1">Extracellular space</location>
        <location evidence="1">Extracellular matrix</location>
    </subcellularLocation>
</comment>
<proteinExistence type="predicted"/>
<feature type="disulfide bond" evidence="17">
    <location>
        <begin position="406"/>
        <end position="431"/>
    </location>
</feature>
<dbReference type="FunFam" id="2.60.120.830:FF:000001">
    <property type="entry name" value="A disintegrin and metalloproteinase with thrombospondin motifs 1"/>
    <property type="match status" value="1"/>
</dbReference>
<feature type="binding site" evidence="16 18">
    <location>
        <position position="389"/>
    </location>
    <ligand>
        <name>Zn(2+)</name>
        <dbReference type="ChEBI" id="CHEBI:29105"/>
        <note>catalytic</note>
    </ligand>
</feature>
<sequence length="1099" mass="120779">MCDGALLPPLVLPVLLLLIWGLDPGTAVGDAAADVEVVLPWRVLPDDVHLPPLPSAPGPRRRRRPRTPPAAPRARPGERALLLHLPAFGRDLYLQLRRDLRFLSRGFEVEEAGAAGRRGRPAELCFYSGRVLGYPGSLVSLSACGAAGGLVGLIQLGQEQVLIQPLNNSQGPFSGREHLIRRKWSLTPNPSAEAQRSGQLCKVLTEKKKPRRGRPSRDWRERRNAIRLTSEHTVETLVVADADMVQYHGAEAAQRFILTVMNMVYNMFQHHSLGIKINIQVTKLVLLRQRPAKLSIGHHGERSLESFCHWQNEEYGGARYLGNNQVPGGKDDPPLVDAAVFVTRTDFCVHKDEPCDTVGIAYLGGVCSAKRKCVLAEDNGLNLAFTIAHELGHNLGMNHDDDHSSCASRSHIMSGEWVKGRNPSDLSWSSCSRDDLENFLKSKVSTCLQVTDPRSQHTVRLPHKLPGMHYSANEQCQILFGTNATFCRNMEHLMCAGLWCLVEGDTSCKTKLDPPLDGTECGADKWCRAGECVSKTPIPEHVDGDWSPWGAWSMCSRTCGTGARFRQRKCDNPPPGPGGTHCLGASVEHAVCENLPCPKGLPSFRDQQCQAHDRLSTKKKGLLTAVVVDDKPCELYCSPLGKESPLLVADRVLDGTPCGPYETDLCVHGKCQKIGCDGIIGSAAKEDRCGVCNGDGKTCHVVKGDFSHARGTGYIEAAIIPAGARRIRVVEDKPAHSFLALKDSGKGSINSDWKIELPGEFQIAGTTVRYVRRGLWEKISAKGPTKLPLHLMVLLFHDQDYGIHYEYTVPVNHTAENQSEPEKPQDSLFIWTHSGWEGCSVQCGGGERRTIVSCTRIVNKTTTLVNDSDCPQASRPEPQVRRCNLHPCQSRWVAGPWSPCSATCEKGFQHREVTCVYQLQNGTHVATRPLYCPGPRPAAVQSCEGQDCLSIWEASEWSQCSANCGKGVRKRTVACTNSQGKCDASIRPRAEEACEDYSGCYEWKTGDWSTYLDLPGTRSHKTTKGWTGITLSSPAWDLVLMYRVAHSAHEPSLICCLGSLPGQGRCKFPQTGPSAFWECLSGKMEPFAWPSSLHQPCCE</sequence>
<feature type="binding site" description="in inhibited form" evidence="16">
    <location>
        <position position="201"/>
    </location>
    <ligand>
        <name>Zn(2+)</name>
        <dbReference type="ChEBI" id="CHEBI:29105"/>
        <note>catalytic</note>
    </ligand>
</feature>
<evidence type="ECO:0000256" key="19">
    <source>
        <dbReference type="SAM" id="MobiDB-lite"/>
    </source>
</evidence>
<dbReference type="InterPro" id="IPR050439">
    <property type="entry name" value="ADAMTS_ADAMTS-like"/>
</dbReference>
<feature type="active site" evidence="15 18">
    <location>
        <position position="390"/>
    </location>
</feature>
<feature type="disulfide bond" evidence="17 18">
    <location>
        <begin position="367"/>
        <end position="447"/>
    </location>
</feature>
<evidence type="ECO:0000256" key="5">
    <source>
        <dbReference type="ARBA" id="ARBA00022685"/>
    </source>
</evidence>
<evidence type="ECO:0000256" key="18">
    <source>
        <dbReference type="PROSITE-ProRule" id="PRU00276"/>
    </source>
</evidence>
<evidence type="ECO:0000256" key="8">
    <source>
        <dbReference type="ARBA" id="ARBA00022737"/>
    </source>
</evidence>
<protein>
    <submittedName>
        <fullName evidence="22">ADAM metallopeptidase with thrombospondin type 1 motif 17</fullName>
    </submittedName>
</protein>
<evidence type="ECO:0000256" key="20">
    <source>
        <dbReference type="SAM" id="SignalP"/>
    </source>
</evidence>
<dbReference type="SUPFAM" id="SSF55486">
    <property type="entry name" value="Metalloproteases ('zincins'), catalytic domain"/>
    <property type="match status" value="1"/>
</dbReference>
<dbReference type="Proteomes" id="UP000694416">
    <property type="component" value="Unplaced"/>
</dbReference>
<dbReference type="SUPFAM" id="SSF82895">
    <property type="entry name" value="TSP-1 type 1 repeat"/>
    <property type="match status" value="4"/>
</dbReference>
<evidence type="ECO:0000313" key="23">
    <source>
        <dbReference type="Proteomes" id="UP000694416"/>
    </source>
</evidence>
<reference evidence="22" key="1">
    <citation type="submission" date="2025-08" db="UniProtKB">
        <authorList>
            <consortium name="Ensembl"/>
        </authorList>
    </citation>
    <scope>IDENTIFICATION</scope>
</reference>
<dbReference type="Pfam" id="PF05986">
    <property type="entry name" value="ADAMTS_spacer1"/>
    <property type="match status" value="1"/>
</dbReference>
<dbReference type="InterPro" id="IPR006586">
    <property type="entry name" value="ADAM_Cys-rich"/>
</dbReference>
<dbReference type="GO" id="GO:0031012">
    <property type="term" value="C:extracellular matrix"/>
    <property type="evidence" value="ECO:0007669"/>
    <property type="project" value="TreeGrafter"/>
</dbReference>
<dbReference type="InterPro" id="IPR001590">
    <property type="entry name" value="Peptidase_M12B"/>
</dbReference>
<keyword evidence="23" id="KW-1185">Reference proteome</keyword>
<feature type="chain" id="PRO_5033992395" evidence="20">
    <location>
        <begin position="28"/>
        <end position="1099"/>
    </location>
</feature>
<name>A0A8C9IUK6_9PRIM</name>
<feature type="disulfide bond" evidence="17">
    <location>
        <begin position="348"/>
        <end position="355"/>
    </location>
</feature>
<feature type="disulfide bond" evidence="17">
    <location>
        <begin position="487"/>
        <end position="508"/>
    </location>
</feature>
<keyword evidence="16" id="KW-0106">Calcium</keyword>
<evidence type="ECO:0000256" key="1">
    <source>
        <dbReference type="ARBA" id="ARBA00004498"/>
    </source>
</evidence>
<keyword evidence="14" id="KW-0325">Glycoprotein</keyword>
<dbReference type="CDD" id="cd04273">
    <property type="entry name" value="ZnMc_ADAMTS_like"/>
    <property type="match status" value="1"/>
</dbReference>
<dbReference type="InterPro" id="IPR002870">
    <property type="entry name" value="Peptidase_M12B_N"/>
</dbReference>
<comment type="cofactor">
    <cofactor evidence="16">
        <name>Zn(2+)</name>
        <dbReference type="ChEBI" id="CHEBI:29105"/>
    </cofactor>
    <text evidence="16">Binds 1 zinc ion per subunit.</text>
</comment>
<feature type="binding site" evidence="16 18">
    <location>
        <position position="393"/>
    </location>
    <ligand>
        <name>Zn(2+)</name>
        <dbReference type="ChEBI" id="CHEBI:29105"/>
        <note>catalytic</note>
    </ligand>
</feature>
<organism evidence="22 23">
    <name type="scientific">Piliocolobus tephrosceles</name>
    <name type="common">Ugandan red Colobus</name>
    <dbReference type="NCBI Taxonomy" id="591936"/>
    <lineage>
        <taxon>Eukaryota</taxon>
        <taxon>Metazoa</taxon>
        <taxon>Chordata</taxon>
        <taxon>Craniata</taxon>
        <taxon>Vertebrata</taxon>
        <taxon>Euteleostomi</taxon>
        <taxon>Mammalia</taxon>
        <taxon>Eutheria</taxon>
        <taxon>Euarchontoglires</taxon>
        <taxon>Primates</taxon>
        <taxon>Haplorrhini</taxon>
        <taxon>Catarrhini</taxon>
        <taxon>Cercopithecidae</taxon>
        <taxon>Colobinae</taxon>
        <taxon>Piliocolobus</taxon>
    </lineage>
</organism>
<dbReference type="PANTHER" id="PTHR13723">
    <property type="entry name" value="ADAMTS A DISINTEGRIN AND METALLOPROTEASE WITH THROMBOSPONDIN MOTIFS PROTEASE"/>
    <property type="match status" value="1"/>
</dbReference>
<dbReference type="AlphaFoldDB" id="A0A8C9IUK6"/>
<feature type="binding site" evidence="16">
    <location>
        <position position="447"/>
    </location>
    <ligand>
        <name>Ca(2+)</name>
        <dbReference type="ChEBI" id="CHEBI:29108"/>
        <label>1</label>
    </ligand>
</feature>
<feature type="signal peptide" evidence="20">
    <location>
        <begin position="1"/>
        <end position="27"/>
    </location>
</feature>
<keyword evidence="5" id="KW-0165">Cleavage on pair of basic residues</keyword>
<dbReference type="PANTHER" id="PTHR13723:SF151">
    <property type="entry name" value="A DISINTEGRIN AND METALLOPROTEINASE WITH THROMBOSPONDIN MOTIFS 17"/>
    <property type="match status" value="1"/>
</dbReference>
<dbReference type="Pfam" id="PF00090">
    <property type="entry name" value="TSP_1"/>
    <property type="match status" value="1"/>
</dbReference>
<reference evidence="22" key="2">
    <citation type="submission" date="2025-09" db="UniProtKB">
        <authorList>
            <consortium name="Ensembl"/>
        </authorList>
    </citation>
    <scope>IDENTIFICATION</scope>
</reference>
<evidence type="ECO:0000256" key="3">
    <source>
        <dbReference type="ARBA" id="ARBA00022530"/>
    </source>
</evidence>
<keyword evidence="11" id="KW-0482">Metalloprotease</keyword>
<dbReference type="Gene3D" id="2.20.100.10">
    <property type="entry name" value="Thrombospondin type-1 (TSP1) repeat"/>
    <property type="match status" value="4"/>
</dbReference>
<dbReference type="Pfam" id="PF01562">
    <property type="entry name" value="Pep_M12B_propep"/>
    <property type="match status" value="1"/>
</dbReference>
<evidence type="ECO:0000256" key="15">
    <source>
        <dbReference type="PIRSR" id="PIRSR613273-1"/>
    </source>
</evidence>
<dbReference type="SMART" id="SM00608">
    <property type="entry name" value="ACR"/>
    <property type="match status" value="1"/>
</dbReference>
<evidence type="ECO:0000256" key="16">
    <source>
        <dbReference type="PIRSR" id="PIRSR613273-2"/>
    </source>
</evidence>
<evidence type="ECO:0000256" key="12">
    <source>
        <dbReference type="ARBA" id="ARBA00023145"/>
    </source>
</evidence>
<dbReference type="Gene3D" id="2.60.120.830">
    <property type="match status" value="1"/>
</dbReference>
<accession>A0A8C9IUK6</accession>
<dbReference type="FunFam" id="2.20.100.10:FF:000001">
    <property type="entry name" value="semaphorin-5A isoform X1"/>
    <property type="match status" value="1"/>
</dbReference>
<comment type="caution">
    <text evidence="18">Lacks conserved residue(s) required for the propagation of feature annotation.</text>
</comment>
<evidence type="ECO:0000256" key="11">
    <source>
        <dbReference type="ARBA" id="ARBA00023049"/>
    </source>
</evidence>
<feature type="disulfide bond" evidence="17">
    <location>
        <begin position="476"/>
        <end position="500"/>
    </location>
</feature>
<dbReference type="GO" id="GO:0004222">
    <property type="term" value="F:metalloendopeptidase activity"/>
    <property type="evidence" value="ECO:0007669"/>
    <property type="project" value="InterPro"/>
</dbReference>
<evidence type="ECO:0000256" key="10">
    <source>
        <dbReference type="ARBA" id="ARBA00022833"/>
    </source>
</evidence>
<gene>
    <name evidence="22" type="primary">ADAMTS17</name>
</gene>
<dbReference type="Ensembl" id="ENSPTET00000054499.1">
    <property type="protein sequence ID" value="ENSPTEP00000040689.1"/>
    <property type="gene ID" value="ENSPTEG00000037444.1"/>
</dbReference>
<dbReference type="Gene3D" id="3.40.390.10">
    <property type="entry name" value="Collagenase (Catalytic Domain)"/>
    <property type="match status" value="1"/>
</dbReference>
<feature type="binding site" evidence="16">
    <location>
        <position position="235"/>
    </location>
    <ligand>
        <name>Ca(2+)</name>
        <dbReference type="ChEBI" id="CHEBI:29108"/>
        <label>2</label>
    </ligand>
</feature>
<feature type="binding site" evidence="16">
    <location>
        <position position="235"/>
    </location>
    <ligand>
        <name>Ca(2+)</name>
        <dbReference type="ChEBI" id="CHEBI:29108"/>
        <label>1</label>
    </ligand>
</feature>
<dbReference type="PROSITE" id="PS50215">
    <property type="entry name" value="ADAM_MEPRO"/>
    <property type="match status" value="1"/>
</dbReference>
<keyword evidence="3" id="KW-0272">Extracellular matrix</keyword>
<keyword evidence="12" id="KW-0865">Zymogen</keyword>
<feature type="disulfide bond" evidence="17">
    <location>
        <begin position="570"/>
        <end position="582"/>
    </location>
</feature>
<dbReference type="Pfam" id="PF19030">
    <property type="entry name" value="TSP1_ADAMTS"/>
    <property type="match status" value="3"/>
</dbReference>
<dbReference type="GO" id="GO:0030198">
    <property type="term" value="P:extracellular matrix organization"/>
    <property type="evidence" value="ECO:0007669"/>
    <property type="project" value="InterPro"/>
</dbReference>
<feature type="region of interest" description="Disordered" evidence="19">
    <location>
        <begin position="50"/>
        <end position="75"/>
    </location>
</feature>
<dbReference type="GO" id="GO:0046872">
    <property type="term" value="F:metal ion binding"/>
    <property type="evidence" value="ECO:0007669"/>
    <property type="project" value="UniProtKB-KW"/>
</dbReference>
<feature type="disulfide bond" evidence="17">
    <location>
        <begin position="555"/>
        <end position="592"/>
    </location>
</feature>
<dbReference type="Pfam" id="PF19236">
    <property type="entry name" value="ADAMTS_CR_3"/>
    <property type="match status" value="1"/>
</dbReference>
<evidence type="ECO:0000256" key="2">
    <source>
        <dbReference type="ARBA" id="ARBA00022525"/>
    </source>
</evidence>
<evidence type="ECO:0000256" key="7">
    <source>
        <dbReference type="ARBA" id="ARBA00022729"/>
    </source>
</evidence>
<dbReference type="Pfam" id="PF17771">
    <property type="entry name" value="ADAMTS_CR_2"/>
    <property type="match status" value="1"/>
</dbReference>
<evidence type="ECO:0000256" key="14">
    <source>
        <dbReference type="ARBA" id="ARBA00023180"/>
    </source>
</evidence>
<dbReference type="SMART" id="SM00209">
    <property type="entry name" value="TSP1"/>
    <property type="match status" value="4"/>
</dbReference>
<feature type="domain" description="Peptidase M12B" evidence="21">
    <location>
        <begin position="232"/>
        <end position="452"/>
    </location>
</feature>
<dbReference type="InterPro" id="IPR013273">
    <property type="entry name" value="ADAMTS/ADAMTS-like"/>
</dbReference>
<evidence type="ECO:0000256" key="4">
    <source>
        <dbReference type="ARBA" id="ARBA00022670"/>
    </source>
</evidence>
<dbReference type="PRINTS" id="PR01857">
    <property type="entry name" value="ADAMTSFAMILY"/>
</dbReference>
<keyword evidence="7 20" id="KW-0732">Signal</keyword>
<evidence type="ECO:0000256" key="13">
    <source>
        <dbReference type="ARBA" id="ARBA00023157"/>
    </source>
</evidence>
<dbReference type="InterPro" id="IPR010294">
    <property type="entry name" value="ADAMTS_spacer1"/>
</dbReference>
<feature type="disulfide bond" evidence="17">
    <location>
        <begin position="521"/>
        <end position="532"/>
    </location>
</feature>
<evidence type="ECO:0000313" key="22">
    <source>
        <dbReference type="Ensembl" id="ENSPTEP00000040689.1"/>
    </source>
</evidence>
<keyword evidence="10 16" id="KW-0862">Zinc</keyword>
<dbReference type="FunFam" id="3.40.1620.60:FF:000004">
    <property type="entry name" value="A disintegrin and metalloproteinase with thrombospondin motifs 12"/>
    <property type="match status" value="1"/>
</dbReference>
<dbReference type="GO" id="GO:0006508">
    <property type="term" value="P:proteolysis"/>
    <property type="evidence" value="ECO:0007669"/>
    <property type="project" value="UniProtKB-KW"/>
</dbReference>
<dbReference type="Gene3D" id="3.40.1620.60">
    <property type="match status" value="1"/>
</dbReference>
<dbReference type="InterPro" id="IPR036383">
    <property type="entry name" value="TSP1_rpt_sf"/>
</dbReference>
<feature type="disulfide bond" evidence="17">
    <location>
        <begin position="559"/>
        <end position="597"/>
    </location>
</feature>
<keyword evidence="2" id="KW-0964">Secreted</keyword>